<feature type="domain" description="Glucosamine/galactosamine-6-phosphate isomerase" evidence="1">
    <location>
        <begin position="4"/>
        <end position="100"/>
    </location>
</feature>
<accession>A0ABS3AV61</accession>
<keyword evidence="3" id="KW-1185">Reference proteome</keyword>
<evidence type="ECO:0000313" key="3">
    <source>
        <dbReference type="Proteomes" id="UP000717534"/>
    </source>
</evidence>
<dbReference type="InterPro" id="IPR037171">
    <property type="entry name" value="NagB/RpiA_transferase-like"/>
</dbReference>
<dbReference type="Gene3D" id="3.40.50.1360">
    <property type="match status" value="1"/>
</dbReference>
<dbReference type="Proteomes" id="UP000717534">
    <property type="component" value="Unassembled WGS sequence"/>
</dbReference>
<comment type="caution">
    <text evidence="2">The sequence shown here is derived from an EMBL/GenBank/DDBJ whole genome shotgun (WGS) entry which is preliminary data.</text>
</comment>
<feature type="non-terminal residue" evidence="2">
    <location>
        <position position="1"/>
    </location>
</feature>
<evidence type="ECO:0000313" key="2">
    <source>
        <dbReference type="EMBL" id="MBN4068984.1"/>
    </source>
</evidence>
<sequence length="114" mass="12707">INRPFDVLLLGMGNDGHTASLFPGAAKLPLATDMHSGKICVGIAPVTAPHERMTLTLPVILESKQIILHITGQNKKDVLEQAFGEGLMEEMPIRFILRNQTQKQKNNFKIYWAK</sequence>
<protein>
    <submittedName>
        <fullName evidence="2">6-phosphogluconolactonase</fullName>
    </submittedName>
</protein>
<reference evidence="2 3" key="1">
    <citation type="submission" date="2021-02" db="EMBL/GenBank/DDBJ databases">
        <title>Activity-based single-cell genomes from oceanic crustal fluid captures similar information to metagenomic and metatranscriptomic surveys with orders of magnitude less sampling.</title>
        <authorList>
            <person name="D'Angelo T.S."/>
            <person name="Orcutt B.N."/>
        </authorList>
    </citation>
    <scope>NUCLEOTIDE SEQUENCE [LARGE SCALE GENOMIC DNA]</scope>
    <source>
        <strain evidence="2">AH-315-G02</strain>
    </source>
</reference>
<dbReference type="PANTHER" id="PTHR11054">
    <property type="entry name" value="6-PHOSPHOGLUCONOLACTONASE"/>
    <property type="match status" value="1"/>
</dbReference>
<dbReference type="InterPro" id="IPR039104">
    <property type="entry name" value="6PGL"/>
</dbReference>
<organism evidence="2 3">
    <name type="scientific">Desulfotalea psychrophila</name>
    <dbReference type="NCBI Taxonomy" id="84980"/>
    <lineage>
        <taxon>Bacteria</taxon>
        <taxon>Pseudomonadati</taxon>
        <taxon>Thermodesulfobacteriota</taxon>
        <taxon>Desulfobulbia</taxon>
        <taxon>Desulfobulbales</taxon>
        <taxon>Desulfocapsaceae</taxon>
        <taxon>Desulfotalea</taxon>
    </lineage>
</organism>
<dbReference type="EMBL" id="JAFITO010000101">
    <property type="protein sequence ID" value="MBN4068984.1"/>
    <property type="molecule type" value="Genomic_DNA"/>
</dbReference>
<gene>
    <name evidence="2" type="ORF">JYU06_05635</name>
</gene>
<dbReference type="SUPFAM" id="SSF100950">
    <property type="entry name" value="NagB/RpiA/CoA transferase-like"/>
    <property type="match status" value="1"/>
</dbReference>
<proteinExistence type="predicted"/>
<dbReference type="Pfam" id="PF01182">
    <property type="entry name" value="Glucosamine_iso"/>
    <property type="match status" value="1"/>
</dbReference>
<dbReference type="InterPro" id="IPR006148">
    <property type="entry name" value="Glc/Gal-6P_isomerase"/>
</dbReference>
<name>A0ABS3AV61_9BACT</name>
<dbReference type="PANTHER" id="PTHR11054:SF0">
    <property type="entry name" value="6-PHOSPHOGLUCONOLACTONASE"/>
    <property type="match status" value="1"/>
</dbReference>
<evidence type="ECO:0000259" key="1">
    <source>
        <dbReference type="Pfam" id="PF01182"/>
    </source>
</evidence>